<dbReference type="EMBL" id="LRGB01000260">
    <property type="protein sequence ID" value="KZS19980.1"/>
    <property type="molecule type" value="Genomic_DNA"/>
</dbReference>
<proteinExistence type="predicted"/>
<organism evidence="1 2">
    <name type="scientific">Daphnia magna</name>
    <dbReference type="NCBI Taxonomy" id="35525"/>
    <lineage>
        <taxon>Eukaryota</taxon>
        <taxon>Metazoa</taxon>
        <taxon>Ecdysozoa</taxon>
        <taxon>Arthropoda</taxon>
        <taxon>Crustacea</taxon>
        <taxon>Branchiopoda</taxon>
        <taxon>Diplostraca</taxon>
        <taxon>Cladocera</taxon>
        <taxon>Anomopoda</taxon>
        <taxon>Daphniidae</taxon>
        <taxon>Daphnia</taxon>
    </lineage>
</organism>
<reference evidence="1 2" key="1">
    <citation type="submission" date="2016-03" db="EMBL/GenBank/DDBJ databases">
        <title>EvidentialGene: Evidence-directed Construction of Genes on Genomes.</title>
        <authorList>
            <person name="Gilbert D.G."/>
            <person name="Choi J.-H."/>
            <person name="Mockaitis K."/>
            <person name="Colbourne J."/>
            <person name="Pfrender M."/>
        </authorList>
    </citation>
    <scope>NUCLEOTIDE SEQUENCE [LARGE SCALE GENOMIC DNA]</scope>
    <source>
        <strain evidence="1 2">Xinb3</strain>
        <tissue evidence="1">Complete organism</tissue>
    </source>
</reference>
<protein>
    <submittedName>
        <fullName evidence="1">Uncharacterized protein</fullName>
    </submittedName>
</protein>
<name>A0A162QV94_9CRUS</name>
<sequence length="60" mass="6885">MQLRLQSIDRRKNIIDRVEIDHYDENWGVRPGCPIKTRPKFVVSIQAPILQMVSGQAGLP</sequence>
<evidence type="ECO:0000313" key="2">
    <source>
        <dbReference type="Proteomes" id="UP000076858"/>
    </source>
</evidence>
<accession>A0A162QV94</accession>
<comment type="caution">
    <text evidence="1">The sequence shown here is derived from an EMBL/GenBank/DDBJ whole genome shotgun (WGS) entry which is preliminary data.</text>
</comment>
<keyword evidence="2" id="KW-1185">Reference proteome</keyword>
<dbReference type="AlphaFoldDB" id="A0A162QV94"/>
<dbReference type="Proteomes" id="UP000076858">
    <property type="component" value="Unassembled WGS sequence"/>
</dbReference>
<evidence type="ECO:0000313" key="1">
    <source>
        <dbReference type="EMBL" id="KZS19980.1"/>
    </source>
</evidence>
<gene>
    <name evidence="1" type="ORF">APZ42_013453</name>
</gene>